<dbReference type="GO" id="GO:0008374">
    <property type="term" value="F:O-acyltransferase activity"/>
    <property type="evidence" value="ECO:0007669"/>
    <property type="project" value="TreeGrafter"/>
</dbReference>
<evidence type="ECO:0000259" key="8">
    <source>
        <dbReference type="SMART" id="SM00563"/>
    </source>
</evidence>
<dbReference type="EMBL" id="KN663078">
    <property type="protein sequence ID" value="KHN12490.1"/>
    <property type="molecule type" value="Genomic_DNA"/>
</dbReference>
<dbReference type="Pfam" id="PF01553">
    <property type="entry name" value="Acyltransferase"/>
    <property type="match status" value="1"/>
</dbReference>
<proteinExistence type="inferred from homology"/>
<keyword evidence="6 9" id="KW-0012">Acyltransferase</keyword>
<dbReference type="SUPFAM" id="SSF69593">
    <property type="entry name" value="Glycerol-3-phosphate (1)-acyltransferase"/>
    <property type="match status" value="1"/>
</dbReference>
<gene>
    <name evidence="9" type="ORF">glysoja_027876</name>
</gene>
<evidence type="ECO:0000256" key="1">
    <source>
        <dbReference type="ARBA" id="ARBA00004370"/>
    </source>
</evidence>
<dbReference type="SUPFAM" id="SSF48264">
    <property type="entry name" value="Cytochrome P450"/>
    <property type="match status" value="1"/>
</dbReference>
<dbReference type="Gene3D" id="1.10.630.10">
    <property type="entry name" value="Cytochrome P450"/>
    <property type="match status" value="1"/>
</dbReference>
<sequence>MLGCSEIVGKLKKFSCLIGVSCRNDDITASVAEFDAWPFEEEHRRIIENRKSGTNLTWSEVNNMPYTAKVISETLRRATILPCFSRKASQDFEINGYKVRKGWSINLDVVSIHHDPEPLRPFSFLGFGSGPRMCPRMNLAKLEICVFIYHLINKYTLLIMESTSSGRQIMLGLDDPVMWGFKGFPIFDTKLARWVFAAEDICFKNALYSYIFRVGKCIPITRGGGIYQEHMIEALERLKDGEWLHTFPEGKVYQEDVPIRRLKWGTASLIVRAPITPIVLPIVHHGFHEVMPEKYMFGRRPPVPLWNKKIDIIIGDPIEFDLPAMRQKAISQSRNESFPTIGWPSTPDGLDELAQRCLYTAISEQIRAAMERLRCFGKSFVKSWVGSNLPKSEIKVF</sequence>
<evidence type="ECO:0000256" key="5">
    <source>
        <dbReference type="ARBA" id="ARBA00023136"/>
    </source>
</evidence>
<keyword evidence="3 9" id="KW-0808">Transferase</keyword>
<dbReference type="PANTHER" id="PTHR12497">
    <property type="entry name" value="TAZ PROTEIN TAFAZZIN"/>
    <property type="match status" value="1"/>
</dbReference>
<dbReference type="InterPro" id="IPR000872">
    <property type="entry name" value="Tafazzin"/>
</dbReference>
<dbReference type="GO" id="GO:0016705">
    <property type="term" value="F:oxidoreductase activity, acting on paired donors, with incorporation or reduction of molecular oxygen"/>
    <property type="evidence" value="ECO:0007669"/>
    <property type="project" value="InterPro"/>
</dbReference>
<comment type="similarity">
    <text evidence="2 7">Belongs to the taffazin family.</text>
</comment>
<dbReference type="PRINTS" id="PR00979">
    <property type="entry name" value="TAFAZZIN"/>
</dbReference>
<feature type="domain" description="Phospholipid/glycerol acyltransferase" evidence="8">
    <location>
        <begin position="168"/>
        <end position="287"/>
    </location>
</feature>
<dbReference type="GO" id="GO:0020037">
    <property type="term" value="F:heme binding"/>
    <property type="evidence" value="ECO:0007669"/>
    <property type="project" value="InterPro"/>
</dbReference>
<dbReference type="Pfam" id="PF00067">
    <property type="entry name" value="p450"/>
    <property type="match status" value="2"/>
</dbReference>
<comment type="subcellular location">
    <subcellularLocation>
        <location evidence="1">Membrane</location>
    </subcellularLocation>
</comment>
<keyword evidence="5" id="KW-0472">Membrane</keyword>
<organism evidence="9">
    <name type="scientific">Glycine soja</name>
    <name type="common">Wild soybean</name>
    <dbReference type="NCBI Taxonomy" id="3848"/>
    <lineage>
        <taxon>Eukaryota</taxon>
        <taxon>Viridiplantae</taxon>
        <taxon>Streptophyta</taxon>
        <taxon>Embryophyta</taxon>
        <taxon>Tracheophyta</taxon>
        <taxon>Spermatophyta</taxon>
        <taxon>Magnoliopsida</taxon>
        <taxon>eudicotyledons</taxon>
        <taxon>Gunneridae</taxon>
        <taxon>Pentapetalae</taxon>
        <taxon>rosids</taxon>
        <taxon>fabids</taxon>
        <taxon>Fabales</taxon>
        <taxon>Fabaceae</taxon>
        <taxon>Papilionoideae</taxon>
        <taxon>50 kb inversion clade</taxon>
        <taxon>NPAAA clade</taxon>
        <taxon>indigoferoid/millettioid clade</taxon>
        <taxon>Phaseoleae</taxon>
        <taxon>Glycine</taxon>
        <taxon>Glycine subgen. Soja</taxon>
    </lineage>
</organism>
<dbReference type="CDD" id="cd07989">
    <property type="entry name" value="LPLAT_AGPAT-like"/>
    <property type="match status" value="1"/>
</dbReference>
<dbReference type="InterPro" id="IPR036396">
    <property type="entry name" value="Cyt_P450_sf"/>
</dbReference>
<keyword evidence="4" id="KW-0443">Lipid metabolism</keyword>
<dbReference type="InterPro" id="IPR001128">
    <property type="entry name" value="Cyt_P450"/>
</dbReference>
<evidence type="ECO:0000256" key="3">
    <source>
        <dbReference type="ARBA" id="ARBA00022679"/>
    </source>
</evidence>
<dbReference type="InterPro" id="IPR002123">
    <property type="entry name" value="Plipid/glycerol_acylTrfase"/>
</dbReference>
<dbReference type="SMART" id="SM00563">
    <property type="entry name" value="PlsC"/>
    <property type="match status" value="1"/>
</dbReference>
<dbReference type="GO" id="GO:0016020">
    <property type="term" value="C:membrane"/>
    <property type="evidence" value="ECO:0007669"/>
    <property type="project" value="UniProtKB-SubCell"/>
</dbReference>
<evidence type="ECO:0000256" key="4">
    <source>
        <dbReference type="ARBA" id="ARBA00023098"/>
    </source>
</evidence>
<dbReference type="GO" id="GO:0004497">
    <property type="term" value="F:monooxygenase activity"/>
    <property type="evidence" value="ECO:0007669"/>
    <property type="project" value="InterPro"/>
</dbReference>
<reference evidence="9" key="1">
    <citation type="submission" date="2014-07" db="EMBL/GenBank/DDBJ databases">
        <title>Identification of a novel salt tolerance gene in wild soybean by whole-genome sequencing.</title>
        <authorList>
            <person name="Lam H.-M."/>
            <person name="Qi X."/>
            <person name="Li M.-W."/>
            <person name="Liu X."/>
            <person name="Xie M."/>
            <person name="Ni M."/>
            <person name="Xu X."/>
        </authorList>
    </citation>
    <scope>NUCLEOTIDE SEQUENCE [LARGE SCALE GENOMIC DNA]</scope>
    <source>
        <tissue evidence="9">Root</tissue>
    </source>
</reference>
<dbReference type="AlphaFoldDB" id="A0A0B2PTM1"/>
<dbReference type="GO" id="GO:0006644">
    <property type="term" value="P:phospholipid metabolic process"/>
    <property type="evidence" value="ECO:0007669"/>
    <property type="project" value="InterPro"/>
</dbReference>
<dbReference type="GO" id="GO:0005506">
    <property type="term" value="F:iron ion binding"/>
    <property type="evidence" value="ECO:0007669"/>
    <property type="project" value="InterPro"/>
</dbReference>
<accession>A0A0B2PTM1</accession>
<evidence type="ECO:0000256" key="2">
    <source>
        <dbReference type="ARBA" id="ARBA00010524"/>
    </source>
</evidence>
<dbReference type="PANTHER" id="PTHR12497:SF5">
    <property type="entry name" value="N-ACYLPHOSPHATIDYLETHANOLAMINE SYNTHASE"/>
    <property type="match status" value="1"/>
</dbReference>
<dbReference type="Proteomes" id="UP000053555">
    <property type="component" value="Unassembled WGS sequence"/>
</dbReference>
<name>A0A0B2PTM1_GLYSO</name>
<evidence type="ECO:0000313" key="9">
    <source>
        <dbReference type="EMBL" id="KHN12490.1"/>
    </source>
</evidence>
<protein>
    <recommendedName>
        <fullName evidence="7">Tafazzin family protein</fullName>
    </recommendedName>
</protein>
<evidence type="ECO:0000256" key="7">
    <source>
        <dbReference type="RuleBase" id="RU365062"/>
    </source>
</evidence>
<evidence type="ECO:0000256" key="6">
    <source>
        <dbReference type="ARBA" id="ARBA00023315"/>
    </source>
</evidence>